<dbReference type="RefSeq" id="WP_215625829.1">
    <property type="nucleotide sequence ID" value="NZ_CP067089.2"/>
</dbReference>
<evidence type="ECO:0000256" key="1">
    <source>
        <dbReference type="SAM" id="SignalP"/>
    </source>
</evidence>
<keyword evidence="1" id="KW-0732">Signal</keyword>
<name>A0A7T8BAU6_9SPIR</name>
<dbReference type="Proteomes" id="UP000595917">
    <property type="component" value="Chromosome"/>
</dbReference>
<evidence type="ECO:0000313" key="3">
    <source>
        <dbReference type="Proteomes" id="UP000595917"/>
    </source>
</evidence>
<feature type="chain" id="PRO_5031024790" evidence="1">
    <location>
        <begin position="22"/>
        <end position="167"/>
    </location>
</feature>
<dbReference type="EMBL" id="CP067089">
    <property type="protein sequence ID" value="QQO08523.1"/>
    <property type="molecule type" value="Genomic_DNA"/>
</dbReference>
<accession>A0A7T8BAU6</accession>
<dbReference type="KEGG" id="bhc:JFL75_16535"/>
<keyword evidence="3" id="KW-1185">Reference proteome</keyword>
<dbReference type="AlphaFoldDB" id="A0A7T8BAU6"/>
<proteinExistence type="predicted"/>
<gene>
    <name evidence="2" type="ORF">JFL75_16535</name>
</gene>
<organism evidence="2 3">
    <name type="scientific">Breznakiella homolactica</name>
    <dbReference type="NCBI Taxonomy" id="2798577"/>
    <lineage>
        <taxon>Bacteria</taxon>
        <taxon>Pseudomonadati</taxon>
        <taxon>Spirochaetota</taxon>
        <taxon>Spirochaetia</taxon>
        <taxon>Spirochaetales</taxon>
        <taxon>Breznakiellaceae</taxon>
        <taxon>Breznakiella</taxon>
    </lineage>
</organism>
<protein>
    <submittedName>
        <fullName evidence="2">Uncharacterized protein</fullName>
    </submittedName>
</protein>
<feature type="signal peptide" evidence="1">
    <location>
        <begin position="1"/>
        <end position="21"/>
    </location>
</feature>
<evidence type="ECO:0000313" key="2">
    <source>
        <dbReference type="EMBL" id="QQO08523.1"/>
    </source>
</evidence>
<sequence length="167" mass="17742">MKKIVAVCLLGLTIGTVGLFADHGSGFAIGPVVSGGGGTGGAGGTVGATFKIPSLPVFWAAKLRFNSDGLGIGVTGDYYFIDRNLVQDGNFNLDWYIGGGAYVNMGFYDDFFLSLGARLPIGLSWHIANPFELYLAVVPSLGIEVTPDIDFPDFDIGAELGFRFWFD</sequence>
<reference evidence="2" key="1">
    <citation type="submission" date="2021-01" db="EMBL/GenBank/DDBJ databases">
        <title>Description of Breznakiella homolactica.</title>
        <authorList>
            <person name="Song Y."/>
            <person name="Brune A."/>
        </authorList>
    </citation>
    <scope>NUCLEOTIDE SEQUENCE</scope>
    <source>
        <strain evidence="2">RmG30</strain>
    </source>
</reference>